<name>A0A9N9CLW9_FUNMO</name>
<evidence type="ECO:0000313" key="1">
    <source>
        <dbReference type="EMBL" id="CAG8605997.1"/>
    </source>
</evidence>
<dbReference type="EMBL" id="CAJVPP010002618">
    <property type="protein sequence ID" value="CAG8605997.1"/>
    <property type="molecule type" value="Genomic_DNA"/>
</dbReference>
<keyword evidence="2" id="KW-1185">Reference proteome</keyword>
<evidence type="ECO:0000313" key="2">
    <source>
        <dbReference type="Proteomes" id="UP000789375"/>
    </source>
</evidence>
<protein>
    <submittedName>
        <fullName evidence="1">10875_t:CDS:1</fullName>
    </submittedName>
</protein>
<comment type="caution">
    <text evidence="1">The sequence shown here is derived from an EMBL/GenBank/DDBJ whole genome shotgun (WGS) entry which is preliminary data.</text>
</comment>
<sequence length="343" mass="39940">MSQFTEFYSKVCVARTVKFVTNEASKEEISLSESDIFSRNLATMIARDSEVVAVNLKILPSKCRIYISKNGRWLDRDVKYIDEIKGLMKNLSKNAPMTFEQATKRKDVSALFFNVLEYCSVKFGRRLDKLKRDIKDNKDEPHIKSFLDFLESSRINVDNLDETDEVTMACCEYYKDNKNNKNYPQRFLGQIKKTCVYWILFLPIKPYSPWTDIIKEFIPAQKSFEDFKKNCLKNKETRERLNEIYGGTVSQLDRYKITVSGGHKKLYHKWKLPDAYSSEFVENVLYDLDQIIESGIDQIIAKSDSDGGSVDSDNPKRNYVFMKEAIRVARPVKVNPIYDSDIQ</sequence>
<accession>A0A9N9CLW9</accession>
<dbReference type="Proteomes" id="UP000789375">
    <property type="component" value="Unassembled WGS sequence"/>
</dbReference>
<proteinExistence type="predicted"/>
<gene>
    <name evidence="1" type="ORF">FMOSSE_LOCUS9206</name>
</gene>
<organism evidence="1 2">
    <name type="scientific">Funneliformis mosseae</name>
    <name type="common">Endomycorrhizal fungus</name>
    <name type="synonym">Glomus mosseae</name>
    <dbReference type="NCBI Taxonomy" id="27381"/>
    <lineage>
        <taxon>Eukaryota</taxon>
        <taxon>Fungi</taxon>
        <taxon>Fungi incertae sedis</taxon>
        <taxon>Mucoromycota</taxon>
        <taxon>Glomeromycotina</taxon>
        <taxon>Glomeromycetes</taxon>
        <taxon>Glomerales</taxon>
        <taxon>Glomeraceae</taxon>
        <taxon>Funneliformis</taxon>
    </lineage>
</organism>
<dbReference type="AlphaFoldDB" id="A0A9N9CLW9"/>
<reference evidence="1" key="1">
    <citation type="submission" date="2021-06" db="EMBL/GenBank/DDBJ databases">
        <authorList>
            <person name="Kallberg Y."/>
            <person name="Tangrot J."/>
            <person name="Rosling A."/>
        </authorList>
    </citation>
    <scope>NUCLEOTIDE SEQUENCE</scope>
    <source>
        <strain evidence="1">87-6 pot B 2015</strain>
    </source>
</reference>